<protein>
    <submittedName>
        <fullName evidence="1">Uncharacterized protein</fullName>
    </submittedName>
</protein>
<proteinExistence type="predicted"/>
<reference evidence="1" key="1">
    <citation type="submission" date="2019-08" db="EMBL/GenBank/DDBJ databases">
        <authorList>
            <person name="Kucharzyk K."/>
            <person name="Murdoch R.W."/>
            <person name="Higgins S."/>
            <person name="Loffler F."/>
        </authorList>
    </citation>
    <scope>NUCLEOTIDE SEQUENCE</scope>
</reference>
<evidence type="ECO:0000313" key="1">
    <source>
        <dbReference type="EMBL" id="MPM10408.1"/>
    </source>
</evidence>
<comment type="caution">
    <text evidence="1">The sequence shown here is derived from an EMBL/GenBank/DDBJ whole genome shotgun (WGS) entry which is preliminary data.</text>
</comment>
<organism evidence="1">
    <name type="scientific">bioreactor metagenome</name>
    <dbReference type="NCBI Taxonomy" id="1076179"/>
    <lineage>
        <taxon>unclassified sequences</taxon>
        <taxon>metagenomes</taxon>
        <taxon>ecological metagenomes</taxon>
    </lineage>
</organism>
<name>A0A644X3N1_9ZZZZ</name>
<accession>A0A644X3N1</accession>
<dbReference type="AlphaFoldDB" id="A0A644X3N1"/>
<dbReference type="EMBL" id="VSSQ01001689">
    <property type="protein sequence ID" value="MPM10408.1"/>
    <property type="molecule type" value="Genomic_DNA"/>
</dbReference>
<gene>
    <name evidence="1" type="ORF">SDC9_56740</name>
</gene>
<sequence length="53" mass="6459">MEVILKKEQKQETNEMIDFFKKLNQKEKEAFEIFMDGFKFARQLDLKTEKTVN</sequence>